<dbReference type="GO" id="GO:0005886">
    <property type="term" value="C:plasma membrane"/>
    <property type="evidence" value="ECO:0007669"/>
    <property type="project" value="UniProtKB-SubCell"/>
</dbReference>
<dbReference type="PIRSF" id="PIRSF005419">
    <property type="entry name" value="FlhA"/>
    <property type="match status" value="1"/>
</dbReference>
<feature type="transmembrane region" description="Helical" evidence="9">
    <location>
        <begin position="41"/>
        <end position="60"/>
    </location>
</feature>
<dbReference type="InterPro" id="IPR025505">
    <property type="entry name" value="FHIPEP_CS"/>
</dbReference>
<keyword evidence="6 9" id="KW-0812">Transmembrane</keyword>
<evidence type="ECO:0000313" key="10">
    <source>
        <dbReference type="EMBL" id="RXV65285.1"/>
    </source>
</evidence>
<dbReference type="Gene3D" id="3.40.50.12790">
    <property type="entry name" value="FHIPEP family, domain 4"/>
    <property type="match status" value="1"/>
</dbReference>
<feature type="transmembrane region" description="Helical" evidence="9">
    <location>
        <begin position="303"/>
        <end position="319"/>
    </location>
</feature>
<evidence type="ECO:0000256" key="1">
    <source>
        <dbReference type="ARBA" id="ARBA00004429"/>
    </source>
</evidence>
<dbReference type="Pfam" id="PF00771">
    <property type="entry name" value="FHIPEP"/>
    <property type="match status" value="1"/>
</dbReference>
<keyword evidence="5" id="KW-0997">Cell inner membrane</keyword>
<dbReference type="GO" id="GO:0009306">
    <property type="term" value="P:protein secretion"/>
    <property type="evidence" value="ECO:0007669"/>
    <property type="project" value="InterPro"/>
</dbReference>
<evidence type="ECO:0000256" key="9">
    <source>
        <dbReference type="SAM" id="Phobius"/>
    </source>
</evidence>
<dbReference type="InterPro" id="IPR001712">
    <property type="entry name" value="T3SS_FHIPEP"/>
</dbReference>
<comment type="similarity">
    <text evidence="2">Belongs to the FHIPEP (flagella/HR/invasion proteins export pore) family.</text>
</comment>
<keyword evidence="7 9" id="KW-1133">Transmembrane helix</keyword>
<evidence type="ECO:0000313" key="11">
    <source>
        <dbReference type="Proteomes" id="UP000289650"/>
    </source>
</evidence>
<feature type="transmembrane region" description="Helical" evidence="9">
    <location>
        <begin position="104"/>
        <end position="130"/>
    </location>
</feature>
<evidence type="ECO:0000256" key="4">
    <source>
        <dbReference type="ARBA" id="ARBA00022475"/>
    </source>
</evidence>
<organism evidence="10 11">
    <name type="scientific">Burkholderia stabilis</name>
    <dbReference type="NCBI Taxonomy" id="95485"/>
    <lineage>
        <taxon>Bacteria</taxon>
        <taxon>Pseudomonadati</taxon>
        <taxon>Pseudomonadota</taxon>
        <taxon>Betaproteobacteria</taxon>
        <taxon>Burkholderiales</taxon>
        <taxon>Burkholderiaceae</taxon>
        <taxon>Burkholderia</taxon>
        <taxon>Burkholderia cepacia complex</taxon>
    </lineage>
</organism>
<evidence type="ECO:0000256" key="7">
    <source>
        <dbReference type="ARBA" id="ARBA00022989"/>
    </source>
</evidence>
<feature type="transmembrane region" description="Helical" evidence="9">
    <location>
        <begin position="17"/>
        <end position="35"/>
    </location>
</feature>
<dbReference type="InterPro" id="IPR042194">
    <property type="entry name" value="FHIPEP_1"/>
</dbReference>
<evidence type="ECO:0000256" key="2">
    <source>
        <dbReference type="ARBA" id="ARBA00008835"/>
    </source>
</evidence>
<proteinExistence type="inferred from homology"/>
<evidence type="ECO:0000256" key="3">
    <source>
        <dbReference type="ARBA" id="ARBA00022448"/>
    </source>
</evidence>
<dbReference type="NCBIfam" id="NF009363">
    <property type="entry name" value="PRK12720.1"/>
    <property type="match status" value="1"/>
</dbReference>
<dbReference type="PROSITE" id="PS00994">
    <property type="entry name" value="FHIPEP"/>
    <property type="match status" value="1"/>
</dbReference>
<dbReference type="Gene3D" id="1.10.8.540">
    <property type="entry name" value="FHIPEP family, domain 3"/>
    <property type="match status" value="1"/>
</dbReference>
<keyword evidence="8 9" id="KW-0472">Membrane</keyword>
<dbReference type="NCBIfam" id="TIGR01399">
    <property type="entry name" value="hrcV"/>
    <property type="match status" value="1"/>
</dbReference>
<dbReference type="RefSeq" id="WP_129517731.1">
    <property type="nucleotide sequence ID" value="NZ_QWEX01000003.1"/>
</dbReference>
<dbReference type="InterPro" id="IPR042193">
    <property type="entry name" value="FHIPEP_3"/>
</dbReference>
<name>A0A4Q2A897_9BURK</name>
<dbReference type="PRINTS" id="PR00949">
    <property type="entry name" value="TYPE3IMAPROT"/>
</dbReference>
<protein>
    <submittedName>
        <fullName evidence="10">EscV/YscV/HrcV family type III secretion system export apparatus protein</fullName>
    </submittedName>
</protein>
<evidence type="ECO:0000256" key="5">
    <source>
        <dbReference type="ARBA" id="ARBA00022519"/>
    </source>
</evidence>
<feature type="transmembrane region" description="Helical" evidence="9">
    <location>
        <begin position="199"/>
        <end position="221"/>
    </location>
</feature>
<sequence length="693" mass="75209">MNRISHWLTIVASRQDVALAVLLLVAVFMMIVPLPTELVDLMIAFNLMIAIILLMMSLYIRDPLEFAAFPSVLLITTLYRLALTISTTRLILLQADAGEIVYTFGSFAVGGNLGVGLIVFVIITIVQFIVITKGSERVAEVGARFSLDGMPGKQMSIDGDMRAGIIDANEARRLRGLVQKESQLYGAMDGAMKFVKGDAIAGIIIILVNILGGTAVGVFMHGMSASEAMSTYAILSIGDGLIGQIPALLISITAGIIVTRVPGEVRQSLAADLTEQIGRQPQALWLAGAVLLVFALLPGFPIVYFLALAALILGGAWLLKRRGRRAAGVGHMPHAASAARSGASPGNGPSEPVMTPGAVPLMIRFPESAARADKLAEALETLRWRTFEHLGLPLPDIHLQASAGVDVETVEVLLYQEPVLTLTLPRDLLLADARGAPVAQSARVDTLPFGKLRLQWIEPGQADTLAALGIALHRDEARVAHCVSLVVERFASQFVGVQETRFLMDAMEARYAELVKEVQRQMPIGRIADVLQRLVEEGISVRDLRSIFEALIEWAPREKDPVMVVEYVRIALRRHICARYRAGQAWISGWMIGDRIEAMVRESIRQTAAGSYSSLDTESSMAILGQLRAALADADLRRIVLLTAVDVRRFIRKMIEREFGGLAVLSFQEIGDEAEIRVIGTVDLIGEPADALT</sequence>
<feature type="transmembrane region" description="Helical" evidence="9">
    <location>
        <begin position="241"/>
        <end position="261"/>
    </location>
</feature>
<dbReference type="PANTHER" id="PTHR30161">
    <property type="entry name" value="FLAGELLAR EXPORT PROTEIN, MEMBRANE FLHA SUBUNIT-RELATED"/>
    <property type="match status" value="1"/>
</dbReference>
<dbReference type="Gene3D" id="3.40.30.60">
    <property type="entry name" value="FHIPEP family, domain 1"/>
    <property type="match status" value="1"/>
</dbReference>
<dbReference type="InterPro" id="IPR006302">
    <property type="entry name" value="T3SS_HrcV"/>
</dbReference>
<dbReference type="EMBL" id="QWEX01000003">
    <property type="protein sequence ID" value="RXV65285.1"/>
    <property type="molecule type" value="Genomic_DNA"/>
</dbReference>
<dbReference type="AlphaFoldDB" id="A0A4Q2A897"/>
<evidence type="ECO:0000256" key="6">
    <source>
        <dbReference type="ARBA" id="ARBA00022692"/>
    </source>
</evidence>
<comment type="subcellular location">
    <subcellularLocation>
        <location evidence="1">Cell inner membrane</location>
        <topology evidence="1">Multi-pass membrane protein</topology>
    </subcellularLocation>
</comment>
<gene>
    <name evidence="10" type="ORF">D1006_34780</name>
</gene>
<keyword evidence="4" id="KW-1003">Cell membrane</keyword>
<dbReference type="PANTHER" id="PTHR30161:SF3">
    <property type="entry name" value="SECRETION SYSTEM APPARATUS PROTEIN SSAV"/>
    <property type="match status" value="1"/>
</dbReference>
<dbReference type="OrthoDB" id="9759185at2"/>
<feature type="transmembrane region" description="Helical" evidence="9">
    <location>
        <begin position="72"/>
        <end position="92"/>
    </location>
</feature>
<keyword evidence="3" id="KW-0813">Transport</keyword>
<reference evidence="10 11" key="1">
    <citation type="submission" date="2018-08" db="EMBL/GenBank/DDBJ databases">
        <title>Mountain-cultivated ginseng endophyte, Burkholderia stabilis and its activity against ginseng root rot disease.</title>
        <authorList>
            <person name="Tapan Kumar M."/>
            <person name="Bae H."/>
            <person name="Shanmugam G."/>
            <person name="Jeon J."/>
        </authorList>
    </citation>
    <scope>NUCLEOTIDE SEQUENCE [LARGE SCALE GENOMIC DNA]</scope>
    <source>
        <strain evidence="10 11">EB159</strain>
    </source>
</reference>
<dbReference type="InterPro" id="IPR042196">
    <property type="entry name" value="FHIPEP_4"/>
</dbReference>
<evidence type="ECO:0000256" key="8">
    <source>
        <dbReference type="ARBA" id="ARBA00023136"/>
    </source>
</evidence>
<comment type="caution">
    <text evidence="10">The sequence shown here is derived from an EMBL/GenBank/DDBJ whole genome shotgun (WGS) entry which is preliminary data.</text>
</comment>
<dbReference type="Proteomes" id="UP000289650">
    <property type="component" value="Unassembled WGS sequence"/>
</dbReference>
<accession>A0A4Q2A897</accession>